<evidence type="ECO:0000313" key="6">
    <source>
        <dbReference type="EMBL" id="CAK0890168.1"/>
    </source>
</evidence>
<evidence type="ECO:0000259" key="5">
    <source>
        <dbReference type="PROSITE" id="PS50994"/>
    </source>
</evidence>
<organism evidence="6 7">
    <name type="scientific">Prorocentrum cordatum</name>
    <dbReference type="NCBI Taxonomy" id="2364126"/>
    <lineage>
        <taxon>Eukaryota</taxon>
        <taxon>Sar</taxon>
        <taxon>Alveolata</taxon>
        <taxon>Dinophyceae</taxon>
        <taxon>Prorocentrales</taxon>
        <taxon>Prorocentraceae</taxon>
        <taxon>Prorocentrum</taxon>
    </lineage>
</organism>
<reference evidence="6" key="1">
    <citation type="submission" date="2023-10" db="EMBL/GenBank/DDBJ databases">
        <authorList>
            <person name="Chen Y."/>
            <person name="Shah S."/>
            <person name="Dougan E. K."/>
            <person name="Thang M."/>
            <person name="Chan C."/>
        </authorList>
    </citation>
    <scope>NUCLEOTIDE SEQUENCE [LARGE SCALE GENOMIC DNA]</scope>
</reference>
<feature type="coiled-coil region" evidence="2">
    <location>
        <begin position="1"/>
        <end position="53"/>
    </location>
</feature>
<feature type="domain" description="Integrase catalytic" evidence="5">
    <location>
        <begin position="746"/>
        <end position="917"/>
    </location>
</feature>
<proteinExistence type="predicted"/>
<gene>
    <name evidence="6" type="ORF">PCOR1329_LOCUS70466</name>
</gene>
<evidence type="ECO:0000256" key="1">
    <source>
        <dbReference type="PROSITE-ProRule" id="PRU00047"/>
    </source>
</evidence>
<evidence type="ECO:0000256" key="2">
    <source>
        <dbReference type="SAM" id="Coils"/>
    </source>
</evidence>
<evidence type="ECO:0000313" key="7">
    <source>
        <dbReference type="Proteomes" id="UP001189429"/>
    </source>
</evidence>
<dbReference type="InterPro" id="IPR001584">
    <property type="entry name" value="Integrase_cat-core"/>
</dbReference>
<name>A0ABN9WX26_9DINO</name>
<accession>A0ABN9WX26</accession>
<evidence type="ECO:0000256" key="3">
    <source>
        <dbReference type="SAM" id="MobiDB-lite"/>
    </source>
</evidence>
<keyword evidence="1" id="KW-0479">Metal-binding</keyword>
<dbReference type="SUPFAM" id="SSF57756">
    <property type="entry name" value="Retrovirus zinc finger-like domains"/>
    <property type="match status" value="1"/>
</dbReference>
<dbReference type="Gene3D" id="4.10.60.10">
    <property type="entry name" value="Zinc finger, CCHC-type"/>
    <property type="match status" value="1"/>
</dbReference>
<dbReference type="InterPro" id="IPR036875">
    <property type="entry name" value="Znf_CCHC_sf"/>
</dbReference>
<feature type="region of interest" description="Disordered" evidence="3">
    <location>
        <begin position="300"/>
        <end position="320"/>
    </location>
</feature>
<dbReference type="Proteomes" id="UP001189429">
    <property type="component" value="Unassembled WGS sequence"/>
</dbReference>
<dbReference type="PROSITE" id="PS50994">
    <property type="entry name" value="INTEGRASE"/>
    <property type="match status" value="1"/>
</dbReference>
<comment type="caution">
    <text evidence="6">The sequence shown here is derived from an EMBL/GenBank/DDBJ whole genome shotgun (WGS) entry which is preliminary data.</text>
</comment>
<feature type="domain" description="CCHC-type" evidence="4">
    <location>
        <begin position="329"/>
        <end position="344"/>
    </location>
</feature>
<keyword evidence="7" id="KW-1185">Reference proteome</keyword>
<protein>
    <recommendedName>
        <fullName evidence="8">RNA-directed RNA polymerase</fullName>
    </recommendedName>
</protein>
<dbReference type="PROSITE" id="PS50158">
    <property type="entry name" value="ZF_CCHC"/>
    <property type="match status" value="1"/>
</dbReference>
<sequence>MEQLAQQIAALQQQQTQTAATHRQEMQQLATQLADARRETQAAVLQITEARRQEEQANNDRRATLELALRVANRGGNEIIDAKGVGQPGTFSGKEESEFQEWAHKVVCFMSAKFGPDFTAALKWAASQRKKITNDGDGDSVNFMDAFGEDIVDLEAKAANLYTYLVSFTTHSANKVVRNAGQHQGLEAWRRLHAEYDPTSAMRRVVILGKVQNPDKVESIDKLGQALEDWLMRKRQYEEFTDRDGQPCKVSEDSLIAAMYRLAPADLETQLMFNAAEDETFADIFNRLSSYASTKHSLKLDAKQKNTRRGPDDMDVGALTPQHRPGVQCWKCGKMGHYGKDCRSGGKSLGKKGGKGCWTCGGNHKQVDCRGGKTMSSLDNWPADVPMPWWNQSSATEPEAEQNGLDISGIDDKKRSLSSSSPSPSRPPIRIRTGNDEWLRINYDTGAATTAFPLEFGDGLNLQKKGEFRVASGDVIPDFGRVRVPGIDEHGNQRGISGAVSAVHKPLGSAAEVSKGHDSFIWHNGGALVPKHHPVAVGMRRAFNELTRYYGREEILPLYREGQLYNFYVKQNGKPVKHDGIILAPLENPIAGTTYEDDWKQDGIMKETTRLYDGRVEFERTDGEWRSFEVKRGGYTQSPLGMDPDPNRWTGRRKTVVTAVWERSAGPQMSATAAQQLADDWQAAQDPNIIEESEFKRVRAARGPTRAQKEEHEEQNHAVYWSWCPVCRAARATGTQHRVEVERSADEEKEGPRIYSDYCFMSTDETSAPHLIIKSSKSGRLYATSIPAKGVAEYSVRFFGNTVHGTGLKKYINHSDNEPALVALKEAAAKSCPSAEAIPRSAPVGDHQANGSIEVGVREVKREMRATRLALEQKLGHKLNESDPMLSWIAGFAADTIAKYRRGSDGKTPYERETGRRWKKPSIQFGEKIALKVARERVGRPKRDWEPVTVDARYISGATLAGINCEEYHGMYRRHGTQHPKAARSRQRPYRYRSLRRRCPMWFYVRKKDVLKYGLTAGCPGCQAVARGAGAQTHDAACRKRIMEQVEKVSPSGMTDVEQAVQSTTQDVEVGSLDVAVDDVKMSDEKIGLAEEMAVGLMTWLRDAGEEYRTSDVRDFCRVAVELGAVDMIETYAPVRFAAMAQKYGLRPGFAMDLSENKPGSYDCWDLEKDEDVKELEDRVDQEEPYVLMGSPPYLTTAVGFYWRQLRAGRYFLHEHPAGADSWKEDCIVRLRSEPGVYTVEGPMCCYDMKPESFEKVSGERHVLMQTRWMTNSEELAKALDRWCANRTGGPYHVHMQVVGGVAKQTAAYPVRLVCTILRALKEQMRRDRPHYPVDDLGPKEIKKMVEFYEETRDNITGEILPPELVKEARKKEMDWVRNVKLYDKVPRSEMESRGFKTVSTRWVDVNKGDKDNYNVRSRICGRELKAKTKDQLLAHELFSAMPPWEAIKALFSLLVTDGSVDGTTDPEIAIFDISRAHFMAPAKRELYIDIPAEDREPGDEHMVGRLNLSMYGVRDASSNWMDDWQQLLETDGFEIGVANPALFLHRGLVLRGGVHGDNFVVLGPRLGLDQIGATLASKYSVRESHRLGFADHCVKEATVLNRVIRVGYNQDGRKYVEIEPDARHSELIVQALGLGKGNGVKTPSVKPTDADIERHRMSPPLSSTAASTFRSAVMRASFLAQDQHDIGEAVKTLAQRMAKPTEEAMQELKRLGRYLVYRPYVSLIYDQQRMPDHILVSVDSDHAADRLTRKSVSGMVIRMGRHVIKGSSSIQSALGLNVGEAEFYALVHGGAHGLGMQSFMRDLMVELDVVVESDSTSAKSFASRKGLGKQRHVQTRYLWIQDRVRKNHLKVQKVLGKHNVSDILTKSVPAAELDRHIVVMNLVVTTRGKKHKRL</sequence>
<feature type="region of interest" description="Disordered" evidence="3">
    <location>
        <begin position="389"/>
        <end position="432"/>
    </location>
</feature>
<dbReference type="Pfam" id="PF00098">
    <property type="entry name" value="zf-CCHC"/>
    <property type="match status" value="1"/>
</dbReference>
<evidence type="ECO:0000259" key="4">
    <source>
        <dbReference type="PROSITE" id="PS50158"/>
    </source>
</evidence>
<dbReference type="CDD" id="cd09272">
    <property type="entry name" value="RNase_HI_RT_Ty1"/>
    <property type="match status" value="1"/>
</dbReference>
<feature type="compositionally biased region" description="Low complexity" evidence="3">
    <location>
        <begin position="417"/>
        <end position="432"/>
    </location>
</feature>
<dbReference type="PANTHER" id="PTHR11439">
    <property type="entry name" value="GAG-POL-RELATED RETROTRANSPOSON"/>
    <property type="match status" value="1"/>
</dbReference>
<evidence type="ECO:0008006" key="8">
    <source>
        <dbReference type="Google" id="ProtNLM"/>
    </source>
</evidence>
<feature type="compositionally biased region" description="Basic and acidic residues" evidence="3">
    <location>
        <begin position="300"/>
        <end position="312"/>
    </location>
</feature>
<dbReference type="SMART" id="SM00343">
    <property type="entry name" value="ZnF_C2HC"/>
    <property type="match status" value="2"/>
</dbReference>
<dbReference type="InterPro" id="IPR001878">
    <property type="entry name" value="Znf_CCHC"/>
</dbReference>
<dbReference type="EMBL" id="CAUYUJ010019310">
    <property type="protein sequence ID" value="CAK0890168.1"/>
    <property type="molecule type" value="Genomic_DNA"/>
</dbReference>
<keyword evidence="1" id="KW-0863">Zinc-finger</keyword>
<keyword evidence="2" id="KW-0175">Coiled coil</keyword>
<keyword evidence="1" id="KW-0862">Zinc</keyword>